<dbReference type="PROSITE" id="PS50405">
    <property type="entry name" value="GST_CTER"/>
    <property type="match status" value="1"/>
</dbReference>
<sequence length="216" mass="24682">MTMKLYFFEAAPPVRSVLMTLKALDITVELVRLNLSEKEQLDASFLELNPTHTVPTLDDNGFVVWDSHAIMQYLVDKYAINDELYPKNFNKRTKVNQMLFFDTSILFPSLARAVRPVFYDDVTSIPTENIVVIEEAFSFLETFLSSQEYLAGDVLSLADICAVATVTTIELFHKLNGDMYPNVKAWLDNMKSLDFYSENLEGLQKFSDMLLPLLKP</sequence>
<dbReference type="FunFam" id="3.40.30.10:FF:000034">
    <property type="entry name" value="glutathione S-transferase 1"/>
    <property type="match status" value="1"/>
</dbReference>
<dbReference type="Gene3D" id="3.40.30.10">
    <property type="entry name" value="Glutaredoxin"/>
    <property type="match status" value="1"/>
</dbReference>
<comment type="caution">
    <text evidence="4">The sequence shown here is derived from an EMBL/GenBank/DDBJ whole genome shotgun (WGS) entry which is preliminary data.</text>
</comment>
<dbReference type="PROSITE" id="PS50404">
    <property type="entry name" value="GST_NTER"/>
    <property type="match status" value="1"/>
</dbReference>
<proteinExistence type="predicted"/>
<dbReference type="OrthoDB" id="2309723at2759"/>
<accession>A0A834HQV1</accession>
<dbReference type="SUPFAM" id="SSF47616">
    <property type="entry name" value="GST C-terminal domain-like"/>
    <property type="match status" value="1"/>
</dbReference>
<evidence type="ECO:0000313" key="4">
    <source>
        <dbReference type="EMBL" id="KAF7265327.1"/>
    </source>
</evidence>
<evidence type="ECO:0000259" key="3">
    <source>
        <dbReference type="PROSITE" id="PS50405"/>
    </source>
</evidence>
<dbReference type="Pfam" id="PF13417">
    <property type="entry name" value="GST_N_3"/>
    <property type="match status" value="1"/>
</dbReference>
<gene>
    <name evidence="4" type="ORF">GWI33_021310</name>
</gene>
<dbReference type="PANTHER" id="PTHR43969:SF4">
    <property type="entry name" value="FI01423P-RELATED"/>
    <property type="match status" value="1"/>
</dbReference>
<comment type="subunit">
    <text evidence="1">Homodimer.</text>
</comment>
<dbReference type="InterPro" id="IPR036282">
    <property type="entry name" value="Glutathione-S-Trfase_C_sf"/>
</dbReference>
<dbReference type="GO" id="GO:0004364">
    <property type="term" value="F:glutathione transferase activity"/>
    <property type="evidence" value="ECO:0007669"/>
    <property type="project" value="TreeGrafter"/>
</dbReference>
<dbReference type="InterPro" id="IPR040079">
    <property type="entry name" value="Glutathione_S-Trfase"/>
</dbReference>
<evidence type="ECO:0000256" key="1">
    <source>
        <dbReference type="ARBA" id="ARBA00011738"/>
    </source>
</evidence>
<organism evidence="4 5">
    <name type="scientific">Rhynchophorus ferrugineus</name>
    <name type="common">Red palm weevil</name>
    <name type="synonym">Curculio ferrugineus</name>
    <dbReference type="NCBI Taxonomy" id="354439"/>
    <lineage>
        <taxon>Eukaryota</taxon>
        <taxon>Metazoa</taxon>
        <taxon>Ecdysozoa</taxon>
        <taxon>Arthropoda</taxon>
        <taxon>Hexapoda</taxon>
        <taxon>Insecta</taxon>
        <taxon>Pterygota</taxon>
        <taxon>Neoptera</taxon>
        <taxon>Endopterygota</taxon>
        <taxon>Coleoptera</taxon>
        <taxon>Polyphaga</taxon>
        <taxon>Cucujiformia</taxon>
        <taxon>Curculionidae</taxon>
        <taxon>Dryophthorinae</taxon>
        <taxon>Rhynchophorus</taxon>
    </lineage>
</organism>
<dbReference type="InterPro" id="IPR036249">
    <property type="entry name" value="Thioredoxin-like_sf"/>
</dbReference>
<dbReference type="Pfam" id="PF00043">
    <property type="entry name" value="GST_C"/>
    <property type="match status" value="1"/>
</dbReference>
<name>A0A834HQV1_RHYFE</name>
<dbReference type="Gene3D" id="1.20.1050.10">
    <property type="match status" value="1"/>
</dbReference>
<evidence type="ECO:0000259" key="2">
    <source>
        <dbReference type="PROSITE" id="PS50404"/>
    </source>
</evidence>
<dbReference type="PANTHER" id="PTHR43969">
    <property type="entry name" value="GLUTATHIONE S TRANSFERASE D10, ISOFORM A-RELATED"/>
    <property type="match status" value="1"/>
</dbReference>
<dbReference type="EMBL" id="JAACXV010014634">
    <property type="protein sequence ID" value="KAF7265327.1"/>
    <property type="molecule type" value="Genomic_DNA"/>
</dbReference>
<evidence type="ECO:0000313" key="5">
    <source>
        <dbReference type="Proteomes" id="UP000625711"/>
    </source>
</evidence>
<dbReference type="InterPro" id="IPR004046">
    <property type="entry name" value="GST_C"/>
</dbReference>
<dbReference type="SUPFAM" id="SSF52833">
    <property type="entry name" value="Thioredoxin-like"/>
    <property type="match status" value="1"/>
</dbReference>
<reference evidence="4" key="1">
    <citation type="submission" date="2020-08" db="EMBL/GenBank/DDBJ databases">
        <title>Genome sequencing and assembly of the red palm weevil Rhynchophorus ferrugineus.</title>
        <authorList>
            <person name="Dias G.B."/>
            <person name="Bergman C.M."/>
            <person name="Manee M."/>
        </authorList>
    </citation>
    <scope>NUCLEOTIDE SEQUENCE</scope>
    <source>
        <strain evidence="4">AA-2017</strain>
        <tissue evidence="4">Whole larva</tissue>
    </source>
</reference>
<feature type="domain" description="GST N-terminal" evidence="2">
    <location>
        <begin position="1"/>
        <end position="82"/>
    </location>
</feature>
<dbReference type="FunFam" id="1.20.1050.10:FF:000007">
    <property type="entry name" value="Glutathione S-transferase 1-1"/>
    <property type="match status" value="1"/>
</dbReference>
<dbReference type="InterPro" id="IPR004045">
    <property type="entry name" value="Glutathione_S-Trfase_N"/>
</dbReference>
<dbReference type="GO" id="GO:0006749">
    <property type="term" value="P:glutathione metabolic process"/>
    <property type="evidence" value="ECO:0007669"/>
    <property type="project" value="TreeGrafter"/>
</dbReference>
<dbReference type="SFLD" id="SFLDS00019">
    <property type="entry name" value="Glutathione_Transferase_(cytos"/>
    <property type="match status" value="1"/>
</dbReference>
<dbReference type="Proteomes" id="UP000625711">
    <property type="component" value="Unassembled WGS sequence"/>
</dbReference>
<protein>
    <submittedName>
        <fullName evidence="4">Uncharacterized protein</fullName>
    </submittedName>
</protein>
<feature type="domain" description="GST C-terminal" evidence="3">
    <location>
        <begin position="88"/>
        <end position="211"/>
    </location>
</feature>
<dbReference type="CDD" id="cd03177">
    <property type="entry name" value="GST_C_Delta_Epsilon"/>
    <property type="match status" value="1"/>
</dbReference>
<dbReference type="SFLD" id="SFLDG00358">
    <property type="entry name" value="Main_(cytGST)"/>
    <property type="match status" value="1"/>
</dbReference>
<dbReference type="InterPro" id="IPR010987">
    <property type="entry name" value="Glutathione-S-Trfase_C-like"/>
</dbReference>
<dbReference type="CDD" id="cd03045">
    <property type="entry name" value="GST_N_Delta_Epsilon"/>
    <property type="match status" value="1"/>
</dbReference>
<dbReference type="AlphaFoldDB" id="A0A834HQV1"/>
<keyword evidence="5" id="KW-1185">Reference proteome</keyword>